<name>A0A3B0S070_9ZZZZ</name>
<dbReference type="EMBL" id="UOEK01000104">
    <property type="protein sequence ID" value="VAV96661.1"/>
    <property type="molecule type" value="Genomic_DNA"/>
</dbReference>
<evidence type="ECO:0000256" key="4">
    <source>
        <dbReference type="ARBA" id="ARBA00022840"/>
    </source>
</evidence>
<evidence type="ECO:0000256" key="3">
    <source>
        <dbReference type="ARBA" id="ARBA00022741"/>
    </source>
</evidence>
<dbReference type="InterPro" id="IPR050153">
    <property type="entry name" value="Metal_Ion_Import_ABC"/>
</dbReference>
<dbReference type="InterPro" id="IPR003439">
    <property type="entry name" value="ABC_transporter-like_ATP-bd"/>
</dbReference>
<dbReference type="PROSITE" id="PS50893">
    <property type="entry name" value="ABC_TRANSPORTER_2"/>
    <property type="match status" value="1"/>
</dbReference>
<organism evidence="6">
    <name type="scientific">hydrothermal vent metagenome</name>
    <dbReference type="NCBI Taxonomy" id="652676"/>
    <lineage>
        <taxon>unclassified sequences</taxon>
        <taxon>metagenomes</taxon>
        <taxon>ecological metagenomes</taxon>
    </lineage>
</organism>
<dbReference type="PANTHER" id="PTHR42734:SF5">
    <property type="entry name" value="IRON TRANSPORT SYSTEM ATP-BINDING PROTEIN HI_0361-RELATED"/>
    <property type="match status" value="1"/>
</dbReference>
<keyword evidence="3" id="KW-0547">Nucleotide-binding</keyword>
<evidence type="ECO:0000256" key="1">
    <source>
        <dbReference type="ARBA" id="ARBA00005417"/>
    </source>
</evidence>
<dbReference type="PANTHER" id="PTHR42734">
    <property type="entry name" value="METAL TRANSPORT SYSTEM ATP-BINDING PROTEIN TM_0124-RELATED"/>
    <property type="match status" value="1"/>
</dbReference>
<evidence type="ECO:0000313" key="6">
    <source>
        <dbReference type="EMBL" id="VAV96661.1"/>
    </source>
</evidence>
<dbReference type="GO" id="GO:0016887">
    <property type="term" value="F:ATP hydrolysis activity"/>
    <property type="evidence" value="ECO:0007669"/>
    <property type="project" value="InterPro"/>
</dbReference>
<feature type="domain" description="ABC transporter" evidence="5">
    <location>
        <begin position="1"/>
        <end position="234"/>
    </location>
</feature>
<dbReference type="Gene3D" id="3.40.50.300">
    <property type="entry name" value="P-loop containing nucleotide triphosphate hydrolases"/>
    <property type="match status" value="1"/>
</dbReference>
<proteinExistence type="inferred from homology"/>
<sequence>MSTITATRATLAYGTSVAVADATFNIPDQSLTAIIGPNGSGKSTILNGICGLASLKSGSIMMNGKPTSASLGSIAYVLQATRMNETMPVTVSEVITMARYARLGRFGRLRSSDRRICREAADRMNVLSLADKHIRELSGGQRQRVFVAQGLAQQADVLLLDEPANALDIVSRQLIVDALNQEVHGGRTVAFTTHDLGDAKTADHLILMSGTVAAEGPPEAVLDADVLAQAYGIALVNLDERGIVVDDHGHPQPDRHVHFDRTGHATHD</sequence>
<dbReference type="PROSITE" id="PS00211">
    <property type="entry name" value="ABC_TRANSPORTER_1"/>
    <property type="match status" value="1"/>
</dbReference>
<keyword evidence="2" id="KW-0813">Transport</keyword>
<dbReference type="GO" id="GO:0005524">
    <property type="term" value="F:ATP binding"/>
    <property type="evidence" value="ECO:0007669"/>
    <property type="project" value="UniProtKB-KW"/>
</dbReference>
<dbReference type="SMART" id="SM00382">
    <property type="entry name" value="AAA"/>
    <property type="match status" value="1"/>
</dbReference>
<dbReference type="AlphaFoldDB" id="A0A3B0S070"/>
<dbReference type="InterPro" id="IPR027417">
    <property type="entry name" value="P-loop_NTPase"/>
</dbReference>
<keyword evidence="4" id="KW-0067">ATP-binding</keyword>
<evidence type="ECO:0000259" key="5">
    <source>
        <dbReference type="PROSITE" id="PS50893"/>
    </source>
</evidence>
<gene>
    <name evidence="6" type="ORF">MNBD_ACTINO02-3246</name>
</gene>
<dbReference type="Pfam" id="PF00005">
    <property type="entry name" value="ABC_tran"/>
    <property type="match status" value="1"/>
</dbReference>
<dbReference type="InterPro" id="IPR003593">
    <property type="entry name" value="AAA+_ATPase"/>
</dbReference>
<dbReference type="InterPro" id="IPR017871">
    <property type="entry name" value="ABC_transporter-like_CS"/>
</dbReference>
<evidence type="ECO:0000256" key="2">
    <source>
        <dbReference type="ARBA" id="ARBA00022448"/>
    </source>
</evidence>
<comment type="similarity">
    <text evidence="1">Belongs to the ABC transporter superfamily.</text>
</comment>
<dbReference type="SUPFAM" id="SSF52540">
    <property type="entry name" value="P-loop containing nucleoside triphosphate hydrolases"/>
    <property type="match status" value="1"/>
</dbReference>
<accession>A0A3B0S070</accession>
<reference evidence="6" key="1">
    <citation type="submission" date="2018-06" db="EMBL/GenBank/DDBJ databases">
        <authorList>
            <person name="Zhirakovskaya E."/>
        </authorList>
    </citation>
    <scope>NUCLEOTIDE SEQUENCE</scope>
</reference>
<protein>
    <recommendedName>
        <fullName evidence="5">ABC transporter domain-containing protein</fullName>
    </recommendedName>
</protein>